<feature type="transmembrane region" description="Helical" evidence="6">
    <location>
        <begin position="78"/>
        <end position="95"/>
    </location>
</feature>
<dbReference type="Gene3D" id="1.20.1250.20">
    <property type="entry name" value="MFS general substrate transporter like domains"/>
    <property type="match status" value="1"/>
</dbReference>
<dbReference type="OrthoDB" id="4139357at2759"/>
<evidence type="ECO:0000256" key="2">
    <source>
        <dbReference type="ARBA" id="ARBA00022692"/>
    </source>
</evidence>
<evidence type="ECO:0000313" key="9">
    <source>
        <dbReference type="Proteomes" id="UP000799324"/>
    </source>
</evidence>
<dbReference type="InterPro" id="IPR011701">
    <property type="entry name" value="MFS"/>
</dbReference>
<feature type="transmembrane region" description="Helical" evidence="6">
    <location>
        <begin position="340"/>
        <end position="359"/>
    </location>
</feature>
<dbReference type="InterPro" id="IPR020846">
    <property type="entry name" value="MFS_dom"/>
</dbReference>
<reference evidence="8" key="1">
    <citation type="journal article" date="2020" name="Stud. Mycol.">
        <title>101 Dothideomycetes genomes: a test case for predicting lifestyles and emergence of pathogens.</title>
        <authorList>
            <person name="Haridas S."/>
            <person name="Albert R."/>
            <person name="Binder M."/>
            <person name="Bloem J."/>
            <person name="Labutti K."/>
            <person name="Salamov A."/>
            <person name="Andreopoulos B."/>
            <person name="Baker S."/>
            <person name="Barry K."/>
            <person name="Bills G."/>
            <person name="Bluhm B."/>
            <person name="Cannon C."/>
            <person name="Castanera R."/>
            <person name="Culley D."/>
            <person name="Daum C."/>
            <person name="Ezra D."/>
            <person name="Gonzalez J."/>
            <person name="Henrissat B."/>
            <person name="Kuo A."/>
            <person name="Liang C."/>
            <person name="Lipzen A."/>
            <person name="Lutzoni F."/>
            <person name="Magnuson J."/>
            <person name="Mondo S."/>
            <person name="Nolan M."/>
            <person name="Ohm R."/>
            <person name="Pangilinan J."/>
            <person name="Park H.-J."/>
            <person name="Ramirez L."/>
            <person name="Alfaro M."/>
            <person name="Sun H."/>
            <person name="Tritt A."/>
            <person name="Yoshinaga Y."/>
            <person name="Zwiers L.-H."/>
            <person name="Turgeon B."/>
            <person name="Goodwin S."/>
            <person name="Spatafora J."/>
            <person name="Crous P."/>
            <person name="Grigoriev I."/>
        </authorList>
    </citation>
    <scope>NUCLEOTIDE SEQUENCE</scope>
    <source>
        <strain evidence="8">CBS 122681</strain>
    </source>
</reference>
<feature type="compositionally biased region" description="Basic and acidic residues" evidence="5">
    <location>
        <begin position="1"/>
        <end position="18"/>
    </location>
</feature>
<feature type="domain" description="Major facilitator superfamily (MFS) profile" evidence="7">
    <location>
        <begin position="41"/>
        <end position="533"/>
    </location>
</feature>
<feature type="transmembrane region" description="Helical" evidence="6">
    <location>
        <begin position="259"/>
        <end position="280"/>
    </location>
</feature>
<evidence type="ECO:0000256" key="1">
    <source>
        <dbReference type="ARBA" id="ARBA00004141"/>
    </source>
</evidence>
<dbReference type="Proteomes" id="UP000799324">
    <property type="component" value="Unassembled WGS sequence"/>
</dbReference>
<evidence type="ECO:0000256" key="5">
    <source>
        <dbReference type="SAM" id="MobiDB-lite"/>
    </source>
</evidence>
<dbReference type="SUPFAM" id="SSF103473">
    <property type="entry name" value="MFS general substrate transporter"/>
    <property type="match status" value="1"/>
</dbReference>
<evidence type="ECO:0000256" key="4">
    <source>
        <dbReference type="ARBA" id="ARBA00023136"/>
    </source>
</evidence>
<evidence type="ECO:0000256" key="3">
    <source>
        <dbReference type="ARBA" id="ARBA00022989"/>
    </source>
</evidence>
<keyword evidence="2 6" id="KW-0812">Transmembrane</keyword>
<name>A0A6A6T8Q7_9PLEO</name>
<evidence type="ECO:0000259" key="7">
    <source>
        <dbReference type="PROSITE" id="PS50850"/>
    </source>
</evidence>
<comment type="subcellular location">
    <subcellularLocation>
        <location evidence="1">Membrane</location>
        <topology evidence="1">Multi-pass membrane protein</topology>
    </subcellularLocation>
</comment>
<feature type="transmembrane region" description="Helical" evidence="6">
    <location>
        <begin position="107"/>
        <end position="126"/>
    </location>
</feature>
<feature type="transmembrane region" description="Helical" evidence="6">
    <location>
        <begin position="397"/>
        <end position="418"/>
    </location>
</feature>
<dbReference type="EMBL" id="MU004337">
    <property type="protein sequence ID" value="KAF2656375.1"/>
    <property type="molecule type" value="Genomic_DNA"/>
</dbReference>
<dbReference type="InterPro" id="IPR036259">
    <property type="entry name" value="MFS_trans_sf"/>
</dbReference>
<gene>
    <name evidence="8" type="ORF">K491DRAFT_692085</name>
</gene>
<proteinExistence type="predicted"/>
<dbReference type="Gene3D" id="1.20.1720.10">
    <property type="entry name" value="Multidrug resistance protein D"/>
    <property type="match status" value="1"/>
</dbReference>
<evidence type="ECO:0000256" key="6">
    <source>
        <dbReference type="SAM" id="Phobius"/>
    </source>
</evidence>
<protein>
    <submittedName>
        <fullName evidence="8">MFS general substrate transporter</fullName>
    </submittedName>
</protein>
<evidence type="ECO:0000313" key="8">
    <source>
        <dbReference type="EMBL" id="KAF2656375.1"/>
    </source>
</evidence>
<feature type="region of interest" description="Disordered" evidence="5">
    <location>
        <begin position="1"/>
        <end position="28"/>
    </location>
</feature>
<organism evidence="8 9">
    <name type="scientific">Lophiostoma macrostomum CBS 122681</name>
    <dbReference type="NCBI Taxonomy" id="1314788"/>
    <lineage>
        <taxon>Eukaryota</taxon>
        <taxon>Fungi</taxon>
        <taxon>Dikarya</taxon>
        <taxon>Ascomycota</taxon>
        <taxon>Pezizomycotina</taxon>
        <taxon>Dothideomycetes</taxon>
        <taxon>Pleosporomycetidae</taxon>
        <taxon>Pleosporales</taxon>
        <taxon>Lophiostomataceae</taxon>
        <taxon>Lophiostoma</taxon>
    </lineage>
</organism>
<dbReference type="AlphaFoldDB" id="A0A6A6T8Q7"/>
<accession>A0A6A6T8Q7</accession>
<feature type="transmembrane region" description="Helical" evidence="6">
    <location>
        <begin position="300"/>
        <end position="320"/>
    </location>
</feature>
<feature type="transmembrane region" description="Helical" evidence="6">
    <location>
        <begin position="165"/>
        <end position="183"/>
    </location>
</feature>
<dbReference type="PROSITE" id="PS50850">
    <property type="entry name" value="MFS"/>
    <property type="match status" value="1"/>
</dbReference>
<feature type="transmembrane region" description="Helical" evidence="6">
    <location>
        <begin position="366"/>
        <end position="385"/>
    </location>
</feature>
<keyword evidence="9" id="KW-1185">Reference proteome</keyword>
<dbReference type="PANTHER" id="PTHR23501">
    <property type="entry name" value="MAJOR FACILITATOR SUPERFAMILY"/>
    <property type="match status" value="1"/>
</dbReference>
<feature type="transmembrane region" description="Helical" evidence="6">
    <location>
        <begin position="231"/>
        <end position="253"/>
    </location>
</feature>
<dbReference type="GO" id="GO:0005886">
    <property type="term" value="C:plasma membrane"/>
    <property type="evidence" value="ECO:0007669"/>
    <property type="project" value="TreeGrafter"/>
</dbReference>
<feature type="transmembrane region" description="Helical" evidence="6">
    <location>
        <begin position="195"/>
        <end position="219"/>
    </location>
</feature>
<feature type="transmembrane region" description="Helical" evidence="6">
    <location>
        <begin position="430"/>
        <end position="452"/>
    </location>
</feature>
<feature type="transmembrane region" description="Helical" evidence="6">
    <location>
        <begin position="38"/>
        <end position="66"/>
    </location>
</feature>
<dbReference type="PRINTS" id="PR01036">
    <property type="entry name" value="TCRTETB"/>
</dbReference>
<dbReference type="GO" id="GO:0022857">
    <property type="term" value="F:transmembrane transporter activity"/>
    <property type="evidence" value="ECO:0007669"/>
    <property type="project" value="InterPro"/>
</dbReference>
<sequence>MEKVEDSDFRHAPPDELKANVSSQQDVSEPQEKKHYSFYLSILMLSMIGMIVSWDVTALSLALPIIADQLQGTNFQSFWASIAFILGTAVTQPIYASVSDVVGRKHVLYVSIFFFLVGSVIFATATNMNIVVVGRLIKGLGAGGLDVLQTIILCDITTLKERPRWLGVISVTDAIGVVTGPFLGGVFAEKVGWPWLGWINLITGSITGILAFFFLHLTPIEGQIKDRVRRLDWYGFAFSAVIGTTVALPLSWASDLYPWASWQTLLPLIIGLLLVVPFVFVEKRVPLPMVPYQIFDNISIITGMISGFLYGFSMNAVLLYVPLFFEAVFLETPMEAARSSLPLCCLFVSTSIIASFIIDWTRRYRLVLWAGWGLTTTFLGLNYIIGAETSRAQTYAFQALLGAGLGTTLVGTIITVLASVRKVDNEGLGAGMLVTVRFVGTLLGLAICSAVFSSTFSKYISSIQKFPSQIAVLEDASQAVGFIPQLREINVPEDIMQVVIRAYEKSFQTVWVVLAAFSALAALLSVLTRENSLEKEEMGRQGFNAPLSES</sequence>
<dbReference type="PANTHER" id="PTHR23501:SF156">
    <property type="entry name" value="TRANSPORTER, PUTATIVE-RELATED"/>
    <property type="match status" value="1"/>
</dbReference>
<keyword evidence="4 6" id="KW-0472">Membrane</keyword>
<feature type="transmembrane region" description="Helical" evidence="6">
    <location>
        <begin position="509"/>
        <end position="528"/>
    </location>
</feature>
<dbReference type="Pfam" id="PF07690">
    <property type="entry name" value="MFS_1"/>
    <property type="match status" value="1"/>
</dbReference>
<keyword evidence="3 6" id="KW-1133">Transmembrane helix</keyword>